<keyword evidence="1" id="KW-0723">Serine/threonine-protein kinase</keyword>
<dbReference type="Pfam" id="PF00069">
    <property type="entry name" value="Pkinase"/>
    <property type="match status" value="1"/>
</dbReference>
<keyword evidence="8" id="KW-1185">Reference proteome</keyword>
<evidence type="ECO:0000256" key="3">
    <source>
        <dbReference type="ARBA" id="ARBA00022741"/>
    </source>
</evidence>
<dbReference type="PROSITE" id="PS00108">
    <property type="entry name" value="PROTEIN_KINASE_ST"/>
    <property type="match status" value="1"/>
</dbReference>
<protein>
    <submittedName>
        <fullName evidence="7">Calcium-dependent protein kinase 29 (OsCDPK29) (OsCPK29)</fullName>
    </submittedName>
</protein>
<reference evidence="7 8" key="1">
    <citation type="submission" date="2024-02" db="EMBL/GenBank/DDBJ databases">
        <authorList>
            <person name="Chen Y."/>
            <person name="Shah S."/>
            <person name="Dougan E. K."/>
            <person name="Thang M."/>
            <person name="Chan C."/>
        </authorList>
    </citation>
    <scope>NUCLEOTIDE SEQUENCE [LARGE SCALE GENOMIC DNA]</scope>
</reference>
<keyword evidence="5" id="KW-0067">ATP-binding</keyword>
<evidence type="ECO:0000313" key="8">
    <source>
        <dbReference type="Proteomes" id="UP001642464"/>
    </source>
</evidence>
<dbReference type="Gene3D" id="1.10.510.10">
    <property type="entry name" value="Transferase(Phosphotransferase) domain 1"/>
    <property type="match status" value="1"/>
</dbReference>
<feature type="domain" description="Protein kinase" evidence="6">
    <location>
        <begin position="1"/>
        <end position="274"/>
    </location>
</feature>
<evidence type="ECO:0000256" key="2">
    <source>
        <dbReference type="ARBA" id="ARBA00022679"/>
    </source>
</evidence>
<name>A0ABP0HXN1_9DINO</name>
<dbReference type="InterPro" id="IPR050205">
    <property type="entry name" value="CDPK_Ser/Thr_kinases"/>
</dbReference>
<gene>
    <name evidence="7" type="ORF">SCF082_LOCUS3948</name>
</gene>
<keyword evidence="4 7" id="KW-0418">Kinase</keyword>
<evidence type="ECO:0000256" key="4">
    <source>
        <dbReference type="ARBA" id="ARBA00022777"/>
    </source>
</evidence>
<dbReference type="InterPro" id="IPR011009">
    <property type="entry name" value="Kinase-like_dom_sf"/>
</dbReference>
<dbReference type="SUPFAM" id="SSF56112">
    <property type="entry name" value="Protein kinase-like (PK-like)"/>
    <property type="match status" value="1"/>
</dbReference>
<dbReference type="PANTHER" id="PTHR24349">
    <property type="entry name" value="SERINE/THREONINE-PROTEIN KINASE"/>
    <property type="match status" value="1"/>
</dbReference>
<evidence type="ECO:0000256" key="1">
    <source>
        <dbReference type="ARBA" id="ARBA00022527"/>
    </source>
</evidence>
<proteinExistence type="predicted"/>
<keyword evidence="3" id="KW-0547">Nucleotide-binding</keyword>
<dbReference type="SMART" id="SM00220">
    <property type="entry name" value="S_TKc"/>
    <property type="match status" value="1"/>
</dbReference>
<comment type="caution">
    <text evidence="7">The sequence shown here is derived from an EMBL/GenBank/DDBJ whole genome shotgun (WGS) entry which is preliminary data.</text>
</comment>
<dbReference type="EMBL" id="CAXAMM010002025">
    <property type="protein sequence ID" value="CAK8994443.1"/>
    <property type="molecule type" value="Genomic_DNA"/>
</dbReference>
<accession>A0ABP0HXN1</accession>
<sequence length="365" mass="41443">MRARNFAVGGETVWQSLLTRMLNLEGHHNVLGLKEVIQDERNYYIVMTRCSGGELFDFLQTETDVPERECKRIMREILEAVDHIHSRGLIHRDIKPENIMFHDTSNEPNSPKTPASKKAVKLIDFDTCLEYEPKSPRAKHVVGTLGRAPSYLAPEALQGDYSPASDLWSVGVILYILMTGDMPFDQDCYRSVISCTVAALWLCMDSAVPSYELPLTSWRYHEDGPGLLQLFWSPLQWEVSEFWVRVLNEFFFQRFQGRQHLEEVRPPGAKEPLIEEMRQLLGPLEELPEAKWRAIEVDRTEDLVDDLCFCRFLRGHGNNPKEAAQYMGKAPGTQSLDDGLELISRSPIKELPAGSVCGFAGAICA</sequence>
<dbReference type="InterPro" id="IPR000719">
    <property type="entry name" value="Prot_kinase_dom"/>
</dbReference>
<organism evidence="7 8">
    <name type="scientific">Durusdinium trenchii</name>
    <dbReference type="NCBI Taxonomy" id="1381693"/>
    <lineage>
        <taxon>Eukaryota</taxon>
        <taxon>Sar</taxon>
        <taxon>Alveolata</taxon>
        <taxon>Dinophyceae</taxon>
        <taxon>Suessiales</taxon>
        <taxon>Symbiodiniaceae</taxon>
        <taxon>Durusdinium</taxon>
    </lineage>
</organism>
<keyword evidence="2" id="KW-0808">Transferase</keyword>
<dbReference type="Proteomes" id="UP001642464">
    <property type="component" value="Unassembled WGS sequence"/>
</dbReference>
<evidence type="ECO:0000256" key="5">
    <source>
        <dbReference type="ARBA" id="ARBA00022840"/>
    </source>
</evidence>
<evidence type="ECO:0000259" key="6">
    <source>
        <dbReference type="PROSITE" id="PS50011"/>
    </source>
</evidence>
<dbReference type="InterPro" id="IPR008271">
    <property type="entry name" value="Ser/Thr_kinase_AS"/>
</dbReference>
<dbReference type="GO" id="GO:0016301">
    <property type="term" value="F:kinase activity"/>
    <property type="evidence" value="ECO:0007669"/>
    <property type="project" value="UniProtKB-KW"/>
</dbReference>
<dbReference type="PROSITE" id="PS50011">
    <property type="entry name" value="PROTEIN_KINASE_DOM"/>
    <property type="match status" value="1"/>
</dbReference>
<evidence type="ECO:0000313" key="7">
    <source>
        <dbReference type="EMBL" id="CAK8994443.1"/>
    </source>
</evidence>